<feature type="transmembrane region" description="Helical" evidence="1">
    <location>
        <begin position="131"/>
        <end position="150"/>
    </location>
</feature>
<feature type="transmembrane region" description="Helical" evidence="1">
    <location>
        <begin position="98"/>
        <end position="119"/>
    </location>
</feature>
<evidence type="ECO:0000313" key="3">
    <source>
        <dbReference type="Proteomes" id="UP000198846"/>
    </source>
</evidence>
<reference evidence="2 3" key="1">
    <citation type="submission" date="2016-10" db="EMBL/GenBank/DDBJ databases">
        <authorList>
            <person name="de Groot N.N."/>
        </authorList>
    </citation>
    <scope>NUCLEOTIDE SEQUENCE [LARGE SCALE GENOMIC DNA]</scope>
    <source>
        <strain evidence="2 3">DSM 23842</strain>
    </source>
</reference>
<dbReference type="Proteomes" id="UP000198846">
    <property type="component" value="Unassembled WGS sequence"/>
</dbReference>
<dbReference type="Pfam" id="PF03729">
    <property type="entry name" value="DUF308"/>
    <property type="match status" value="2"/>
</dbReference>
<dbReference type="AlphaFoldDB" id="A0A1H4AUV2"/>
<dbReference type="EMBL" id="FNQK01000012">
    <property type="protein sequence ID" value="SEA39597.1"/>
    <property type="molecule type" value="Genomic_DNA"/>
</dbReference>
<feature type="transmembrane region" description="Helical" evidence="1">
    <location>
        <begin position="72"/>
        <end position="92"/>
    </location>
</feature>
<dbReference type="RefSeq" id="WP_092134619.1">
    <property type="nucleotide sequence ID" value="NZ_FNQK01000012.1"/>
</dbReference>
<keyword evidence="3" id="KW-1185">Reference proteome</keyword>
<dbReference type="PANTHER" id="PTHR34989">
    <property type="entry name" value="PROTEIN HDED"/>
    <property type="match status" value="1"/>
</dbReference>
<evidence type="ECO:0000313" key="2">
    <source>
        <dbReference type="EMBL" id="SEA39597.1"/>
    </source>
</evidence>
<keyword evidence="1" id="KW-1133">Transmembrane helix</keyword>
<proteinExistence type="predicted"/>
<organism evidence="2 3">
    <name type="scientific">Bizionia paragorgiae</name>
    <dbReference type="NCBI Taxonomy" id="283786"/>
    <lineage>
        <taxon>Bacteria</taxon>
        <taxon>Pseudomonadati</taxon>
        <taxon>Bacteroidota</taxon>
        <taxon>Flavobacteriia</taxon>
        <taxon>Flavobacteriales</taxon>
        <taxon>Flavobacteriaceae</taxon>
        <taxon>Bizionia</taxon>
    </lineage>
</organism>
<dbReference type="STRING" id="283786.SAMN04487990_11221"/>
<feature type="transmembrane region" description="Helical" evidence="1">
    <location>
        <begin position="41"/>
        <end position="65"/>
    </location>
</feature>
<dbReference type="InterPro" id="IPR052712">
    <property type="entry name" value="Acid_resist_chaperone_HdeD"/>
</dbReference>
<keyword evidence="1" id="KW-0472">Membrane</keyword>
<gene>
    <name evidence="2" type="ORF">SAMN04487990_11221</name>
</gene>
<dbReference type="GO" id="GO:0005886">
    <property type="term" value="C:plasma membrane"/>
    <property type="evidence" value="ECO:0007669"/>
    <property type="project" value="TreeGrafter"/>
</dbReference>
<protein>
    <submittedName>
        <fullName evidence="2">Uncharacterized membrane protein HdeD, DUF308 family</fullName>
    </submittedName>
</protein>
<accession>A0A1H4AUV2</accession>
<feature type="transmembrane region" description="Helical" evidence="1">
    <location>
        <begin position="12"/>
        <end position="35"/>
    </location>
</feature>
<name>A0A1H4AUV2_BIZPA</name>
<dbReference type="OrthoDB" id="7059775at2"/>
<evidence type="ECO:0000256" key="1">
    <source>
        <dbReference type="SAM" id="Phobius"/>
    </source>
</evidence>
<dbReference type="PANTHER" id="PTHR34989:SF1">
    <property type="entry name" value="PROTEIN HDED"/>
    <property type="match status" value="1"/>
</dbReference>
<feature type="transmembrane region" description="Helical" evidence="1">
    <location>
        <begin position="156"/>
        <end position="179"/>
    </location>
</feature>
<dbReference type="InterPro" id="IPR005325">
    <property type="entry name" value="DUF308_memb"/>
</dbReference>
<sequence length="212" mass="23630">MQTLFLKTVKDVIKYWYIPLLVGLFFVVVSIVTFSSPMSSLLTLSVLFALSFIFGGLSEAVFSFLNRDRLESWGWTLAFGVVTVVVGVLLLSNPALSITTLAFYIGFIILFRSVSAIGFAMDIKKYGSRHWAGLLILGILGAVFSFVLIWNPVFAGLSVVMLVALSFFTAGLFSMVLAFQLRQLHTSTKALSAQLKERYDALERDIREEWSE</sequence>
<keyword evidence="1" id="KW-0812">Transmembrane</keyword>